<evidence type="ECO:0000313" key="2">
    <source>
        <dbReference type="Proteomes" id="UP000735302"/>
    </source>
</evidence>
<gene>
    <name evidence="1" type="ORF">PoB_002896700</name>
</gene>
<protein>
    <submittedName>
        <fullName evidence="1">Uncharacterized protein</fullName>
    </submittedName>
</protein>
<dbReference type="EMBL" id="BLXT01003580">
    <property type="protein sequence ID" value="GFO02462.1"/>
    <property type="molecule type" value="Genomic_DNA"/>
</dbReference>
<accession>A0AAV4A6D9</accession>
<dbReference type="Proteomes" id="UP000735302">
    <property type="component" value="Unassembled WGS sequence"/>
</dbReference>
<name>A0AAV4A6D9_9GAST</name>
<evidence type="ECO:0000313" key="1">
    <source>
        <dbReference type="EMBL" id="GFO02462.1"/>
    </source>
</evidence>
<reference evidence="1 2" key="1">
    <citation type="journal article" date="2021" name="Elife">
        <title>Chloroplast acquisition without the gene transfer in kleptoplastic sea slugs, Plakobranchus ocellatus.</title>
        <authorList>
            <person name="Maeda T."/>
            <person name="Takahashi S."/>
            <person name="Yoshida T."/>
            <person name="Shimamura S."/>
            <person name="Takaki Y."/>
            <person name="Nagai Y."/>
            <person name="Toyoda A."/>
            <person name="Suzuki Y."/>
            <person name="Arimoto A."/>
            <person name="Ishii H."/>
            <person name="Satoh N."/>
            <person name="Nishiyama T."/>
            <person name="Hasebe M."/>
            <person name="Maruyama T."/>
            <person name="Minagawa J."/>
            <person name="Obokata J."/>
            <person name="Shigenobu S."/>
        </authorList>
    </citation>
    <scope>NUCLEOTIDE SEQUENCE [LARGE SCALE GENOMIC DNA]</scope>
</reference>
<comment type="caution">
    <text evidence="1">The sequence shown here is derived from an EMBL/GenBank/DDBJ whole genome shotgun (WGS) entry which is preliminary data.</text>
</comment>
<dbReference type="AlphaFoldDB" id="A0AAV4A6D9"/>
<organism evidence="1 2">
    <name type="scientific">Plakobranchus ocellatus</name>
    <dbReference type="NCBI Taxonomy" id="259542"/>
    <lineage>
        <taxon>Eukaryota</taxon>
        <taxon>Metazoa</taxon>
        <taxon>Spiralia</taxon>
        <taxon>Lophotrochozoa</taxon>
        <taxon>Mollusca</taxon>
        <taxon>Gastropoda</taxon>
        <taxon>Heterobranchia</taxon>
        <taxon>Euthyneura</taxon>
        <taxon>Panpulmonata</taxon>
        <taxon>Sacoglossa</taxon>
        <taxon>Placobranchoidea</taxon>
        <taxon>Plakobranchidae</taxon>
        <taxon>Plakobranchus</taxon>
    </lineage>
</organism>
<keyword evidence="2" id="KW-1185">Reference proteome</keyword>
<sequence length="90" mass="10233">MDQMAHAISTKRKTYNMLHLSTIAARVVFWVKYPVDSLSHEDARQRFNMDIGKALAHVQIMKRSSVLSLQKPARDNIETVLKFLHSGVPG</sequence>
<proteinExistence type="predicted"/>